<name>A0ABU3DHE6_9RHOB</name>
<proteinExistence type="predicted"/>
<sequence>MFDSANFDHRDELLDSVHCFFFDHGHHLAQAAALLGRAAAEARVVSCALRLEAATRVDRCIQSDLVAFHQLLALHDVGDPECLETALFANLHPASAEVETICLLTEQLDDLLHDIGCEPDCGRVFDDIDVFAA</sequence>
<reference evidence="1 2" key="1">
    <citation type="submission" date="2023-09" db="EMBL/GenBank/DDBJ databases">
        <authorList>
            <person name="Rey-Velasco X."/>
        </authorList>
    </citation>
    <scope>NUCLEOTIDE SEQUENCE [LARGE SCALE GENOMIC DNA]</scope>
    <source>
        <strain evidence="1 2">F158</strain>
    </source>
</reference>
<organism evidence="1 2">
    <name type="scientific">Tropicimonas omnivorans</name>
    <dbReference type="NCBI Taxonomy" id="3075590"/>
    <lineage>
        <taxon>Bacteria</taxon>
        <taxon>Pseudomonadati</taxon>
        <taxon>Pseudomonadota</taxon>
        <taxon>Alphaproteobacteria</taxon>
        <taxon>Rhodobacterales</taxon>
        <taxon>Roseobacteraceae</taxon>
        <taxon>Tropicimonas</taxon>
    </lineage>
</organism>
<protein>
    <submittedName>
        <fullName evidence="1">Uncharacterized protein</fullName>
    </submittedName>
</protein>
<comment type="caution">
    <text evidence="1">The sequence shown here is derived from an EMBL/GenBank/DDBJ whole genome shotgun (WGS) entry which is preliminary data.</text>
</comment>
<gene>
    <name evidence="1" type="ORF">RM543_10425</name>
</gene>
<evidence type="ECO:0000313" key="2">
    <source>
        <dbReference type="Proteomes" id="UP001265259"/>
    </source>
</evidence>
<dbReference type="Proteomes" id="UP001265259">
    <property type="component" value="Unassembled WGS sequence"/>
</dbReference>
<accession>A0ABU3DHE6</accession>
<dbReference type="RefSeq" id="WP_311691256.1">
    <property type="nucleotide sequence ID" value="NZ_JAVRHL010000002.1"/>
</dbReference>
<dbReference type="EMBL" id="JAVRHL010000002">
    <property type="protein sequence ID" value="MDT0683102.1"/>
    <property type="molecule type" value="Genomic_DNA"/>
</dbReference>
<keyword evidence="2" id="KW-1185">Reference proteome</keyword>
<evidence type="ECO:0000313" key="1">
    <source>
        <dbReference type="EMBL" id="MDT0683102.1"/>
    </source>
</evidence>